<feature type="compositionally biased region" description="Low complexity" evidence="1">
    <location>
        <begin position="290"/>
        <end position="300"/>
    </location>
</feature>
<dbReference type="Proteomes" id="UP000823388">
    <property type="component" value="Chromosome 2K"/>
</dbReference>
<proteinExistence type="predicted"/>
<keyword evidence="4" id="KW-1185">Reference proteome</keyword>
<reference evidence="3" key="1">
    <citation type="submission" date="2020-05" db="EMBL/GenBank/DDBJ databases">
        <title>WGS assembly of Panicum virgatum.</title>
        <authorList>
            <person name="Lovell J.T."/>
            <person name="Jenkins J."/>
            <person name="Shu S."/>
            <person name="Juenger T.E."/>
            <person name="Schmutz J."/>
        </authorList>
    </citation>
    <scope>NUCLEOTIDE SEQUENCE</scope>
    <source>
        <strain evidence="3">AP13</strain>
    </source>
</reference>
<feature type="region of interest" description="Disordered" evidence="1">
    <location>
        <begin position="314"/>
        <end position="419"/>
    </location>
</feature>
<evidence type="ECO:0000313" key="4">
    <source>
        <dbReference type="Proteomes" id="UP000823388"/>
    </source>
</evidence>
<dbReference type="InterPro" id="IPR007321">
    <property type="entry name" value="Transposase_28"/>
</dbReference>
<evidence type="ECO:0000259" key="2">
    <source>
        <dbReference type="Pfam" id="PF04195"/>
    </source>
</evidence>
<dbReference type="PANTHER" id="PTHR33026">
    <property type="entry name" value="OS06G0360600 PROTEIN"/>
    <property type="match status" value="1"/>
</dbReference>
<evidence type="ECO:0000256" key="1">
    <source>
        <dbReference type="SAM" id="MobiDB-lite"/>
    </source>
</evidence>
<sequence>MSPWARSTVTPADLEGLVARGLLHPLPSPPPGYIVSFVEFHEGGFAMPAHNFFLWLLFHYKVGLQHLNPNGIQHISTFVALCEGYLDAPRLRSLEQLLEAGHNGCGVVSAYHKRRTAPLMARTLSLYFMVEGANFSGTVMSSEGIDEVEVLRRLKETFDPLVVYPNPQPLAMLPDEGLSCSYDTSDCFSSAAPLPEDAARHERNRLAAEVKLAEKREREKRIEDRRKAEESIRSRKTWGLISSSDKGEMLRKLEDDFDDASSGGSEEPEDGDPYKNMVFLHENIGGDGGSSSAAAGVGSSPPMWEVHAQRDVAPDAQQLVSTRRSDSPPRRSGSGRRGRSPSRGSESRRRSRSPPWRLRSSPTASKLHQSPSRRDLADGSARPARASTPHVAAEASGKHPGGAVVWPTVKRSRPNSSRGLHEGASLVTLVAANSLHQEAELKLLEMKVALELQVIGSDNLRLAVGLVLDDLGVEAAAAPGQLVSQLIESVDGAARDAQYTGVHCAFVIARSHYVNIDLEELGKGY</sequence>
<gene>
    <name evidence="3" type="ORF">PVAP13_2KG230458</name>
</gene>
<feature type="region of interest" description="Disordered" evidence="1">
    <location>
        <begin position="256"/>
        <end position="302"/>
    </location>
</feature>
<comment type="caution">
    <text evidence="3">The sequence shown here is derived from an EMBL/GenBank/DDBJ whole genome shotgun (WGS) entry which is preliminary data.</text>
</comment>
<accession>A0A8T0W231</accession>
<protein>
    <recommendedName>
        <fullName evidence="2">Transposase (putative) gypsy type domain-containing protein</fullName>
    </recommendedName>
</protein>
<dbReference type="AlphaFoldDB" id="A0A8T0W231"/>
<dbReference type="EMBL" id="CM029039">
    <property type="protein sequence ID" value="KAG2641488.1"/>
    <property type="molecule type" value="Genomic_DNA"/>
</dbReference>
<evidence type="ECO:0000313" key="3">
    <source>
        <dbReference type="EMBL" id="KAG2641488.1"/>
    </source>
</evidence>
<feature type="domain" description="Transposase (putative) gypsy type" evidence="2">
    <location>
        <begin position="35"/>
        <end position="89"/>
    </location>
</feature>
<name>A0A8T0W231_PANVG</name>
<dbReference type="Pfam" id="PF04195">
    <property type="entry name" value="Transposase_28"/>
    <property type="match status" value="1"/>
</dbReference>
<dbReference type="PANTHER" id="PTHR33026:SF7">
    <property type="entry name" value="OS03G0100275 PROTEIN"/>
    <property type="match status" value="1"/>
</dbReference>
<feature type="compositionally biased region" description="Low complexity" evidence="1">
    <location>
        <begin position="353"/>
        <end position="362"/>
    </location>
</feature>
<organism evidence="3 4">
    <name type="scientific">Panicum virgatum</name>
    <name type="common">Blackwell switchgrass</name>
    <dbReference type="NCBI Taxonomy" id="38727"/>
    <lineage>
        <taxon>Eukaryota</taxon>
        <taxon>Viridiplantae</taxon>
        <taxon>Streptophyta</taxon>
        <taxon>Embryophyta</taxon>
        <taxon>Tracheophyta</taxon>
        <taxon>Spermatophyta</taxon>
        <taxon>Magnoliopsida</taxon>
        <taxon>Liliopsida</taxon>
        <taxon>Poales</taxon>
        <taxon>Poaceae</taxon>
        <taxon>PACMAD clade</taxon>
        <taxon>Panicoideae</taxon>
        <taxon>Panicodae</taxon>
        <taxon>Paniceae</taxon>
        <taxon>Panicinae</taxon>
        <taxon>Panicum</taxon>
        <taxon>Panicum sect. Hiantes</taxon>
    </lineage>
</organism>